<comment type="caution">
    <text evidence="1">The sequence shown here is derived from an EMBL/GenBank/DDBJ whole genome shotgun (WGS) entry which is preliminary data.</text>
</comment>
<reference evidence="1" key="1">
    <citation type="journal article" date="2022" name="bioRxiv">
        <title>Sequencing and chromosome-scale assembly of the giantPleurodeles waltlgenome.</title>
        <authorList>
            <person name="Brown T."/>
            <person name="Elewa A."/>
            <person name="Iarovenko S."/>
            <person name="Subramanian E."/>
            <person name="Araus A.J."/>
            <person name="Petzold A."/>
            <person name="Susuki M."/>
            <person name="Suzuki K.-i.T."/>
            <person name="Hayashi T."/>
            <person name="Toyoda A."/>
            <person name="Oliveira C."/>
            <person name="Osipova E."/>
            <person name="Leigh N.D."/>
            <person name="Simon A."/>
            <person name="Yun M.H."/>
        </authorList>
    </citation>
    <scope>NUCLEOTIDE SEQUENCE</scope>
    <source>
        <strain evidence="1">20211129_DDA</strain>
        <tissue evidence="1">Liver</tissue>
    </source>
</reference>
<evidence type="ECO:0000313" key="2">
    <source>
        <dbReference type="Proteomes" id="UP001066276"/>
    </source>
</evidence>
<keyword evidence="2" id="KW-1185">Reference proteome</keyword>
<dbReference type="Proteomes" id="UP001066276">
    <property type="component" value="Chromosome 8"/>
</dbReference>
<sequence>MQWVSAARSSYFLAGPFRGGGPGRDTAHHSTFALPLQVGGAWTGARRSGHPSAVRSARSGTVRVWGELGACNWPMNFWQQWMQKLVARV</sequence>
<dbReference type="EMBL" id="JANPWB010000012">
    <property type="protein sequence ID" value="KAJ1116012.1"/>
    <property type="molecule type" value="Genomic_DNA"/>
</dbReference>
<dbReference type="AlphaFoldDB" id="A0AAV7NMY4"/>
<accession>A0AAV7NMY4</accession>
<organism evidence="1 2">
    <name type="scientific">Pleurodeles waltl</name>
    <name type="common">Iberian ribbed newt</name>
    <dbReference type="NCBI Taxonomy" id="8319"/>
    <lineage>
        <taxon>Eukaryota</taxon>
        <taxon>Metazoa</taxon>
        <taxon>Chordata</taxon>
        <taxon>Craniata</taxon>
        <taxon>Vertebrata</taxon>
        <taxon>Euteleostomi</taxon>
        <taxon>Amphibia</taxon>
        <taxon>Batrachia</taxon>
        <taxon>Caudata</taxon>
        <taxon>Salamandroidea</taxon>
        <taxon>Salamandridae</taxon>
        <taxon>Pleurodelinae</taxon>
        <taxon>Pleurodeles</taxon>
    </lineage>
</organism>
<evidence type="ECO:0000313" key="1">
    <source>
        <dbReference type="EMBL" id="KAJ1116012.1"/>
    </source>
</evidence>
<protein>
    <submittedName>
        <fullName evidence="1">Uncharacterized protein</fullName>
    </submittedName>
</protein>
<proteinExistence type="predicted"/>
<gene>
    <name evidence="1" type="ORF">NDU88_004231</name>
</gene>
<name>A0AAV7NMY4_PLEWA</name>